<dbReference type="InterPro" id="IPR011257">
    <property type="entry name" value="DNA_glycosylase"/>
</dbReference>
<dbReference type="EMBL" id="JABWAB010000006">
    <property type="protein sequence ID" value="KAF6048873.1"/>
    <property type="molecule type" value="Genomic_DNA"/>
</dbReference>
<accession>A0A8X7NKT0</accession>
<protein>
    <submittedName>
        <fullName evidence="1">Uncharacterized protein</fullName>
    </submittedName>
</protein>
<sequence length="277" mass="32524">MSIKYITKANKELFVPIIRELSDQTSKKFDHNSKTYEELNDWKDHELLDAVANRYSNSNRATTYITKDELVNLMDWKLNIGTFRPSLPKLIRSNDEEQVEDATKVGFKILLDYFNSLPTDFWSIATDEELDKYKKVIRQAMKELCKLKGVGPATSSLIMTCLYNIQPKYTPPFFSDESFMYYVLDPTKPGQKIKYSVKEYVEELLSVYFKLLKSDPEVTFVELERGGWTIKYFSLYHDDKLIDIKSPYTNDEEWETFKVDVEVDSLEPPKKKRKKST</sequence>
<evidence type="ECO:0000313" key="1">
    <source>
        <dbReference type="EMBL" id="KAF6048873.1"/>
    </source>
</evidence>
<dbReference type="Proteomes" id="UP000590412">
    <property type="component" value="Unassembled WGS sequence"/>
</dbReference>
<dbReference type="GO" id="GO:0006281">
    <property type="term" value="P:DNA repair"/>
    <property type="evidence" value="ECO:0007669"/>
    <property type="project" value="InterPro"/>
</dbReference>
<dbReference type="PANTHER" id="PTHR21521:SF0">
    <property type="entry name" value="AMUN, ISOFORM A"/>
    <property type="match status" value="1"/>
</dbReference>
<name>A0A8X7NKT0_CANPA</name>
<dbReference type="GO" id="GO:0003824">
    <property type="term" value="F:catalytic activity"/>
    <property type="evidence" value="ECO:0007669"/>
    <property type="project" value="InterPro"/>
</dbReference>
<proteinExistence type="predicted"/>
<reference evidence="1" key="1">
    <citation type="submission" date="2020-03" db="EMBL/GenBank/DDBJ databases">
        <title>FDA dAtabase for Regulatory Grade micrObial Sequences (FDA-ARGOS): Supporting development and validation of Infectious Disease Dx tests.</title>
        <authorList>
            <person name="Campos J."/>
            <person name="Goldberg B."/>
            <person name="Tallon L."/>
            <person name="Sadzewicz L."/>
            <person name="Vavikolanu K."/>
            <person name="Mehta A."/>
            <person name="Aluvathingal J."/>
            <person name="Nadendla S."/>
            <person name="Nandy P."/>
            <person name="Geyer C."/>
            <person name="Yan Y."/>
            <person name="Sichtig H."/>
        </authorList>
    </citation>
    <scope>NUCLEOTIDE SEQUENCE [LARGE SCALE GENOMIC DNA]</scope>
    <source>
        <strain evidence="1">FDAARGOS_652</strain>
    </source>
</reference>
<gene>
    <name evidence="1" type="ORF">FOB60_004257</name>
</gene>
<dbReference type="PANTHER" id="PTHR21521">
    <property type="entry name" value="AMUN, ISOFORM A"/>
    <property type="match status" value="1"/>
</dbReference>
<comment type="caution">
    <text evidence="1">The sequence shown here is derived from an EMBL/GenBank/DDBJ whole genome shotgun (WGS) entry which is preliminary data.</text>
</comment>
<dbReference type="SUPFAM" id="SSF48150">
    <property type="entry name" value="DNA-glycosylase"/>
    <property type="match status" value="1"/>
</dbReference>
<dbReference type="OrthoDB" id="8249012at2759"/>
<organism evidence="1 2">
    <name type="scientific">Candida parapsilosis</name>
    <name type="common">Yeast</name>
    <dbReference type="NCBI Taxonomy" id="5480"/>
    <lineage>
        <taxon>Eukaryota</taxon>
        <taxon>Fungi</taxon>
        <taxon>Dikarya</taxon>
        <taxon>Ascomycota</taxon>
        <taxon>Saccharomycotina</taxon>
        <taxon>Pichiomycetes</taxon>
        <taxon>Debaryomycetaceae</taxon>
        <taxon>Candida/Lodderomyces clade</taxon>
        <taxon>Candida</taxon>
    </lineage>
</organism>
<dbReference type="AlphaFoldDB" id="A0A8X7NKT0"/>
<evidence type="ECO:0000313" key="2">
    <source>
        <dbReference type="Proteomes" id="UP000590412"/>
    </source>
</evidence>